<keyword evidence="2" id="KW-0812">Transmembrane</keyword>
<keyword evidence="4" id="KW-1185">Reference proteome</keyword>
<evidence type="ECO:0000256" key="2">
    <source>
        <dbReference type="SAM" id="Phobius"/>
    </source>
</evidence>
<feature type="region of interest" description="Disordered" evidence="1">
    <location>
        <begin position="196"/>
        <end position="241"/>
    </location>
</feature>
<feature type="compositionally biased region" description="Basic and acidic residues" evidence="1">
    <location>
        <begin position="151"/>
        <end position="168"/>
    </location>
</feature>
<organism evidence="3 4">
    <name type="scientific">Actinidia rufa</name>
    <dbReference type="NCBI Taxonomy" id="165716"/>
    <lineage>
        <taxon>Eukaryota</taxon>
        <taxon>Viridiplantae</taxon>
        <taxon>Streptophyta</taxon>
        <taxon>Embryophyta</taxon>
        <taxon>Tracheophyta</taxon>
        <taxon>Spermatophyta</taxon>
        <taxon>Magnoliopsida</taxon>
        <taxon>eudicotyledons</taxon>
        <taxon>Gunneridae</taxon>
        <taxon>Pentapetalae</taxon>
        <taxon>asterids</taxon>
        <taxon>Ericales</taxon>
        <taxon>Actinidiaceae</taxon>
        <taxon>Actinidia</taxon>
    </lineage>
</organism>
<dbReference type="Proteomes" id="UP000585474">
    <property type="component" value="Unassembled WGS sequence"/>
</dbReference>
<evidence type="ECO:0000313" key="3">
    <source>
        <dbReference type="EMBL" id="GFZ08517.1"/>
    </source>
</evidence>
<evidence type="ECO:0000256" key="1">
    <source>
        <dbReference type="SAM" id="MobiDB-lite"/>
    </source>
</evidence>
<keyword evidence="2" id="KW-1133">Transmembrane helix</keyword>
<sequence>MGRKLLIGENPSVHPIVSLSLLIAFMAAIVTLISSLCVSRKKSPPHSASLRKTTENPEVANSPQNEATTTTTTDTMMEPPSATNVAKDVATQPQTGEEPQLPLPPPPGMTHLRAASSCHYRMSSSASESKLLSSVSMRVQGGGGMGSRQQSRREEQQHDKKRGDKKLKHEDSIWKKTIILGEKCRVPDEDDTILYDEKGNRISTYHPKNPGSLPMSRQSSYIDPDAIPSSAGQKQESTMHC</sequence>
<proteinExistence type="predicted"/>
<gene>
    <name evidence="3" type="ORF">Acr_20g0003250</name>
</gene>
<feature type="compositionally biased region" description="Low complexity" evidence="1">
    <location>
        <begin position="91"/>
        <end position="100"/>
    </location>
</feature>
<feature type="region of interest" description="Disordered" evidence="1">
    <location>
        <begin position="40"/>
        <end position="112"/>
    </location>
</feature>
<comment type="caution">
    <text evidence="3">The sequence shown here is derived from an EMBL/GenBank/DDBJ whole genome shotgun (WGS) entry which is preliminary data.</text>
</comment>
<accession>A0A7J0GCJ7</accession>
<feature type="transmembrane region" description="Helical" evidence="2">
    <location>
        <begin position="16"/>
        <end position="38"/>
    </location>
</feature>
<evidence type="ECO:0000313" key="4">
    <source>
        <dbReference type="Proteomes" id="UP000585474"/>
    </source>
</evidence>
<feature type="region of interest" description="Disordered" evidence="1">
    <location>
        <begin position="129"/>
        <end position="168"/>
    </location>
</feature>
<protein>
    <submittedName>
        <fullName evidence="3">Uncharacterized protein</fullName>
    </submittedName>
</protein>
<keyword evidence="2" id="KW-0472">Membrane</keyword>
<dbReference type="EMBL" id="BJWL01000020">
    <property type="protein sequence ID" value="GFZ08517.1"/>
    <property type="molecule type" value="Genomic_DNA"/>
</dbReference>
<reference evidence="3 4" key="1">
    <citation type="submission" date="2019-07" db="EMBL/GenBank/DDBJ databases">
        <title>De Novo Assembly of kiwifruit Actinidia rufa.</title>
        <authorList>
            <person name="Sugita-Konishi S."/>
            <person name="Sato K."/>
            <person name="Mori E."/>
            <person name="Abe Y."/>
            <person name="Kisaki G."/>
            <person name="Hamano K."/>
            <person name="Suezawa K."/>
            <person name="Otani M."/>
            <person name="Fukuda T."/>
            <person name="Manabe T."/>
            <person name="Gomi K."/>
            <person name="Tabuchi M."/>
            <person name="Akimitsu K."/>
            <person name="Kataoka I."/>
        </authorList>
    </citation>
    <scope>NUCLEOTIDE SEQUENCE [LARGE SCALE GENOMIC DNA]</scope>
    <source>
        <strain evidence="4">cv. Fuchu</strain>
    </source>
</reference>
<dbReference type="PANTHER" id="PTHR36801">
    <property type="entry name" value="OS06G0150200 PROTEIN"/>
    <property type="match status" value="1"/>
</dbReference>
<feature type="compositionally biased region" description="Low complexity" evidence="1">
    <location>
        <begin position="129"/>
        <end position="139"/>
    </location>
</feature>
<name>A0A7J0GCJ7_9ERIC</name>
<dbReference type="AlphaFoldDB" id="A0A7J0GCJ7"/>
<dbReference type="PANTHER" id="PTHR36801:SF3">
    <property type="entry name" value="OS06G0150300 PROTEIN"/>
    <property type="match status" value="1"/>
</dbReference>
<feature type="compositionally biased region" description="Polar residues" evidence="1">
    <location>
        <begin position="230"/>
        <end position="241"/>
    </location>
</feature>
<dbReference type="OrthoDB" id="1703859at2759"/>